<feature type="transmembrane region" description="Helical" evidence="6">
    <location>
        <begin position="70"/>
        <end position="96"/>
    </location>
</feature>
<evidence type="ECO:0000313" key="8">
    <source>
        <dbReference type="Proteomes" id="UP000541444"/>
    </source>
</evidence>
<dbReference type="GO" id="GO:0016020">
    <property type="term" value="C:membrane"/>
    <property type="evidence" value="ECO:0007669"/>
    <property type="project" value="UniProtKB-SubCell"/>
</dbReference>
<dbReference type="PANTHER" id="PTHR32191">
    <property type="entry name" value="TETRASPANIN-8-RELATED"/>
    <property type="match status" value="1"/>
</dbReference>
<feature type="transmembrane region" description="Helical" evidence="6">
    <location>
        <begin position="7"/>
        <end position="30"/>
    </location>
</feature>
<dbReference type="GO" id="GO:0009734">
    <property type="term" value="P:auxin-activated signaling pathway"/>
    <property type="evidence" value="ECO:0007669"/>
    <property type="project" value="InterPro"/>
</dbReference>
<comment type="similarity">
    <text evidence="2">Belongs to the tetraspanin (TM4SF) family.</text>
</comment>
<dbReference type="Proteomes" id="UP000541444">
    <property type="component" value="Unassembled WGS sequence"/>
</dbReference>
<dbReference type="InterPro" id="IPR018499">
    <property type="entry name" value="Tetraspanin/Peripherin"/>
</dbReference>
<dbReference type="InterPro" id="IPR044991">
    <property type="entry name" value="TET_plant"/>
</dbReference>
<proteinExistence type="inferred from homology"/>
<keyword evidence="8" id="KW-1185">Reference proteome</keyword>
<evidence type="ECO:0000256" key="6">
    <source>
        <dbReference type="SAM" id="Phobius"/>
    </source>
</evidence>
<keyword evidence="3 6" id="KW-0812">Transmembrane</keyword>
<evidence type="ECO:0000256" key="2">
    <source>
        <dbReference type="ARBA" id="ARBA00006840"/>
    </source>
</evidence>
<evidence type="ECO:0000313" key="7">
    <source>
        <dbReference type="EMBL" id="KAF6169028.1"/>
    </source>
</evidence>
<dbReference type="Pfam" id="PF00335">
    <property type="entry name" value="Tetraspanin"/>
    <property type="match status" value="1"/>
</dbReference>
<keyword evidence="5 6" id="KW-0472">Membrane</keyword>
<comment type="caution">
    <text evidence="7">The sequence shown here is derived from an EMBL/GenBank/DDBJ whole genome shotgun (WGS) entry which is preliminary data.</text>
</comment>
<name>A0A7J7NQ27_9MAGN</name>
<dbReference type="AlphaFoldDB" id="A0A7J7NQ27"/>
<reference evidence="7 8" key="1">
    <citation type="journal article" date="2020" name="IScience">
        <title>Genome Sequencing of the Endangered Kingdonia uniflora (Circaeasteraceae, Ranunculales) Reveals Potential Mechanisms of Evolutionary Specialization.</title>
        <authorList>
            <person name="Sun Y."/>
            <person name="Deng T."/>
            <person name="Zhang A."/>
            <person name="Moore M.J."/>
            <person name="Landis J.B."/>
            <person name="Lin N."/>
            <person name="Zhang H."/>
            <person name="Zhang X."/>
            <person name="Huang J."/>
            <person name="Zhang X."/>
            <person name="Sun H."/>
            <person name="Wang H."/>
        </authorList>
    </citation>
    <scope>NUCLEOTIDE SEQUENCE [LARGE SCALE GENOMIC DNA]</scope>
    <source>
        <strain evidence="7">TB1705</strain>
        <tissue evidence="7">Leaf</tissue>
    </source>
</reference>
<comment type="subcellular location">
    <subcellularLocation>
        <location evidence="1">Membrane</location>
        <topology evidence="1">Multi-pass membrane protein</topology>
    </subcellularLocation>
</comment>
<gene>
    <name evidence="7" type="ORF">GIB67_038525</name>
</gene>
<dbReference type="EMBL" id="JACGCM010000671">
    <property type="protein sequence ID" value="KAF6169028.1"/>
    <property type="molecule type" value="Genomic_DNA"/>
</dbReference>
<keyword evidence="4 6" id="KW-1133">Transmembrane helix</keyword>
<protein>
    <recommendedName>
        <fullName evidence="9">Tetraspanin-8</fullName>
    </recommendedName>
</protein>
<organism evidence="7 8">
    <name type="scientific">Kingdonia uniflora</name>
    <dbReference type="NCBI Taxonomy" id="39325"/>
    <lineage>
        <taxon>Eukaryota</taxon>
        <taxon>Viridiplantae</taxon>
        <taxon>Streptophyta</taxon>
        <taxon>Embryophyta</taxon>
        <taxon>Tracheophyta</taxon>
        <taxon>Spermatophyta</taxon>
        <taxon>Magnoliopsida</taxon>
        <taxon>Ranunculales</taxon>
        <taxon>Circaeasteraceae</taxon>
        <taxon>Kingdonia</taxon>
    </lineage>
</organism>
<sequence>MFRVSNFMIGLLNTITLILSVAITLVSVYFRVHGHSECQKLLYLPLLALGVFLFLVSLAGFIGSCCRVSVFLWIYLFVMFVLIVGLFVFTLFAFVVTNKGVGQVISGRGYKEYRLGDYSDWLQKHVTDGQHWNTIKSCLIDTQFCMKLGGIDQSVDEFYTKRLSPVQSGCCKPPTYCGFTFKNATFWEIPKSGPAAQDSDCTTWSNHQDTLCYDCKSCKAGMLANLKKDWRRVSIVNISILIFLIIIYSIGCCAFRNNRVDSYKRYRGDR</sequence>
<evidence type="ECO:0000256" key="3">
    <source>
        <dbReference type="ARBA" id="ARBA00022692"/>
    </source>
</evidence>
<accession>A0A7J7NQ27</accession>
<evidence type="ECO:0000256" key="1">
    <source>
        <dbReference type="ARBA" id="ARBA00004141"/>
    </source>
</evidence>
<feature type="transmembrane region" description="Helical" evidence="6">
    <location>
        <begin position="42"/>
        <end position="63"/>
    </location>
</feature>
<dbReference type="OrthoDB" id="672773at2759"/>
<feature type="transmembrane region" description="Helical" evidence="6">
    <location>
        <begin position="235"/>
        <end position="255"/>
    </location>
</feature>
<evidence type="ECO:0008006" key="9">
    <source>
        <dbReference type="Google" id="ProtNLM"/>
    </source>
</evidence>
<evidence type="ECO:0000256" key="5">
    <source>
        <dbReference type="ARBA" id="ARBA00023136"/>
    </source>
</evidence>
<evidence type="ECO:0000256" key="4">
    <source>
        <dbReference type="ARBA" id="ARBA00022989"/>
    </source>
</evidence>